<dbReference type="EMBL" id="SEYY01003181">
    <property type="protein sequence ID" value="KAB7504431.1"/>
    <property type="molecule type" value="Genomic_DNA"/>
</dbReference>
<dbReference type="AlphaFoldDB" id="A0A5N5TD04"/>
<dbReference type="Proteomes" id="UP000326759">
    <property type="component" value="Unassembled WGS sequence"/>
</dbReference>
<gene>
    <name evidence="2" type="ORF">Anas_08970</name>
</gene>
<keyword evidence="1" id="KW-0812">Transmembrane</keyword>
<sequence length="114" mass="12862">MLIRIYILTLYFSTYYILCFAFPVTLKSDESQINGKLLSNSALGVIACLLSTVCLILTLSICVCCRKNKYFKWPRRHPRRVLRSNLRNGIGGGHEISIFPPPGIDEYLSSSTSN</sequence>
<evidence type="ECO:0000313" key="3">
    <source>
        <dbReference type="Proteomes" id="UP000326759"/>
    </source>
</evidence>
<accession>A0A5N5TD04</accession>
<organism evidence="2 3">
    <name type="scientific">Armadillidium nasatum</name>
    <dbReference type="NCBI Taxonomy" id="96803"/>
    <lineage>
        <taxon>Eukaryota</taxon>
        <taxon>Metazoa</taxon>
        <taxon>Ecdysozoa</taxon>
        <taxon>Arthropoda</taxon>
        <taxon>Crustacea</taxon>
        <taxon>Multicrustacea</taxon>
        <taxon>Malacostraca</taxon>
        <taxon>Eumalacostraca</taxon>
        <taxon>Peracarida</taxon>
        <taxon>Isopoda</taxon>
        <taxon>Oniscidea</taxon>
        <taxon>Crinocheta</taxon>
        <taxon>Armadillidiidae</taxon>
        <taxon>Armadillidium</taxon>
    </lineage>
</organism>
<keyword evidence="1" id="KW-0472">Membrane</keyword>
<keyword evidence="1" id="KW-1133">Transmembrane helix</keyword>
<evidence type="ECO:0000313" key="2">
    <source>
        <dbReference type="EMBL" id="KAB7504431.1"/>
    </source>
</evidence>
<evidence type="ECO:0000256" key="1">
    <source>
        <dbReference type="SAM" id="Phobius"/>
    </source>
</evidence>
<feature type="transmembrane region" description="Helical" evidence="1">
    <location>
        <begin position="44"/>
        <end position="65"/>
    </location>
</feature>
<keyword evidence="3" id="KW-1185">Reference proteome</keyword>
<feature type="non-terminal residue" evidence="2">
    <location>
        <position position="114"/>
    </location>
</feature>
<name>A0A5N5TD04_9CRUS</name>
<reference evidence="2 3" key="1">
    <citation type="journal article" date="2019" name="PLoS Biol.">
        <title>Sex chromosomes control vertical transmission of feminizing Wolbachia symbionts in an isopod.</title>
        <authorList>
            <person name="Becking T."/>
            <person name="Chebbi M.A."/>
            <person name="Giraud I."/>
            <person name="Moumen B."/>
            <person name="Laverre T."/>
            <person name="Caubet Y."/>
            <person name="Peccoud J."/>
            <person name="Gilbert C."/>
            <person name="Cordaux R."/>
        </authorList>
    </citation>
    <scope>NUCLEOTIDE SEQUENCE [LARGE SCALE GENOMIC DNA]</scope>
    <source>
        <strain evidence="2">ANa2</strain>
        <tissue evidence="2">Whole body excluding digestive tract and cuticle</tissue>
    </source>
</reference>
<proteinExistence type="predicted"/>
<comment type="caution">
    <text evidence="2">The sequence shown here is derived from an EMBL/GenBank/DDBJ whole genome shotgun (WGS) entry which is preliminary data.</text>
</comment>
<feature type="transmembrane region" description="Helical" evidence="1">
    <location>
        <begin position="5"/>
        <end position="24"/>
    </location>
</feature>
<protein>
    <submittedName>
        <fullName evidence="2">Uncharacterized protein</fullName>
    </submittedName>
</protein>